<dbReference type="EMBL" id="KN847045">
    <property type="protein sequence ID" value="KIW24020.1"/>
    <property type="molecule type" value="Genomic_DNA"/>
</dbReference>
<feature type="region of interest" description="Disordered" evidence="1">
    <location>
        <begin position="332"/>
        <end position="353"/>
    </location>
</feature>
<keyword evidence="2" id="KW-0812">Transmembrane</keyword>
<evidence type="ECO:0000256" key="1">
    <source>
        <dbReference type="SAM" id="MobiDB-lite"/>
    </source>
</evidence>
<protein>
    <submittedName>
        <fullName evidence="3">Uncharacterized protein</fullName>
    </submittedName>
</protein>
<feature type="transmembrane region" description="Helical" evidence="2">
    <location>
        <begin position="139"/>
        <end position="163"/>
    </location>
</feature>
<evidence type="ECO:0000313" key="3">
    <source>
        <dbReference type="EMBL" id="KIW24020.1"/>
    </source>
</evidence>
<organism evidence="3 4">
    <name type="scientific">Cladophialophora immunda</name>
    <dbReference type="NCBI Taxonomy" id="569365"/>
    <lineage>
        <taxon>Eukaryota</taxon>
        <taxon>Fungi</taxon>
        <taxon>Dikarya</taxon>
        <taxon>Ascomycota</taxon>
        <taxon>Pezizomycotina</taxon>
        <taxon>Eurotiomycetes</taxon>
        <taxon>Chaetothyriomycetidae</taxon>
        <taxon>Chaetothyriales</taxon>
        <taxon>Herpotrichiellaceae</taxon>
        <taxon>Cladophialophora</taxon>
    </lineage>
</organism>
<accession>A0A0D2C0N0</accession>
<name>A0A0D2C0N0_9EURO</name>
<dbReference type="VEuPathDB" id="FungiDB:PV07_09759"/>
<keyword evidence="4" id="KW-1185">Reference proteome</keyword>
<keyword evidence="2" id="KW-1133">Transmembrane helix</keyword>
<feature type="transmembrane region" description="Helical" evidence="2">
    <location>
        <begin position="237"/>
        <end position="259"/>
    </location>
</feature>
<dbReference type="OrthoDB" id="4540793at2759"/>
<proteinExistence type="predicted"/>
<sequence>MDTVSRDSARVAVSQPQIATRTHLIPHTLRCYSVPFLTVLPLGRVIGAVVLYTATASNEQDHLSSPLITNMLDVNILPSTLILVAFRYFSLKVEQMKVPTAKSKSSRPEQARGKLYLIWFFGHALYLKGQKIIASLRRLVDWLVTFVIFCQAILVLCYTWLVFGASGVLSRSLSRACEGIFTTIKVILSIVAWPCFALPMLLFSTDTITRAGGPADADAEHSREQKKAASIRTLLDWLLTITVFGHHAIVIFYHIWFMFKLRKRLTLFDEITASSVTLETEARPQIPMQEIPHQTASMDTLWYRRSGKSHNIRIADRNSTLSAGLTSIGRGVVPDANQPHREEPISQSRSKLHNKPQPQLVTWKCSCGSSLSDYYTDIIPGSVQRLQEQLIEEASPHSRRYRLLFSNIVALIASKLTTRATSPQQSIDSKQGPLESPSSSSAGVRAQSHTLGSGAGGPAQTSPFYLSSPGIPNPQEQTPASLVQYLLLCFPERLCGLRLYHQQLLQTPGSAQLPNYVVNDNQLFRLLRRKYSAERSNSVSRFWPKTVIRVSLAHFLVDSSDLVDLRHYACLGAAAYCKCIPPAHDNSYHCTPRPSPYTPPIGTNYLTHLFQHPECIKSGNTRILNQIPKRLGQCIATSGAEAIEGWGIEFEEGWDRGRLGNAAFLVVVAGTLLFAVLWAVLKRDIQSAFTVSAYFVSIVAMVGAYMASTEPRFVHK</sequence>
<feature type="transmembrane region" description="Helical" evidence="2">
    <location>
        <begin position="74"/>
        <end position="90"/>
    </location>
</feature>
<dbReference type="AlphaFoldDB" id="A0A0D2C0N0"/>
<feature type="transmembrane region" description="Helical" evidence="2">
    <location>
        <begin position="31"/>
        <end position="54"/>
    </location>
</feature>
<evidence type="ECO:0000256" key="2">
    <source>
        <dbReference type="SAM" id="Phobius"/>
    </source>
</evidence>
<dbReference type="GeneID" id="27348953"/>
<feature type="region of interest" description="Disordered" evidence="1">
    <location>
        <begin position="420"/>
        <end position="471"/>
    </location>
</feature>
<dbReference type="RefSeq" id="XP_016244236.1">
    <property type="nucleotide sequence ID" value="XM_016397045.1"/>
</dbReference>
<feature type="compositionally biased region" description="Polar residues" evidence="1">
    <location>
        <begin position="436"/>
        <end position="451"/>
    </location>
</feature>
<gene>
    <name evidence="3" type="ORF">PV07_09759</name>
</gene>
<feature type="transmembrane region" description="Helical" evidence="2">
    <location>
        <begin position="184"/>
        <end position="203"/>
    </location>
</feature>
<feature type="compositionally biased region" description="Polar residues" evidence="1">
    <location>
        <begin position="420"/>
        <end position="429"/>
    </location>
</feature>
<evidence type="ECO:0000313" key="4">
    <source>
        <dbReference type="Proteomes" id="UP000054466"/>
    </source>
</evidence>
<keyword evidence="2" id="KW-0472">Membrane</keyword>
<feature type="transmembrane region" description="Helical" evidence="2">
    <location>
        <begin position="687"/>
        <end position="707"/>
    </location>
</feature>
<dbReference type="HOGENOM" id="CLU_385867_0_0_1"/>
<reference evidence="3 4" key="1">
    <citation type="submission" date="2015-01" db="EMBL/GenBank/DDBJ databases">
        <title>The Genome Sequence of Cladophialophora immunda CBS83496.</title>
        <authorList>
            <consortium name="The Broad Institute Genomics Platform"/>
            <person name="Cuomo C."/>
            <person name="de Hoog S."/>
            <person name="Gorbushina A."/>
            <person name="Stielow B."/>
            <person name="Teixiera M."/>
            <person name="Abouelleil A."/>
            <person name="Chapman S.B."/>
            <person name="Priest M."/>
            <person name="Young S.K."/>
            <person name="Wortman J."/>
            <person name="Nusbaum C."/>
            <person name="Birren B."/>
        </authorList>
    </citation>
    <scope>NUCLEOTIDE SEQUENCE [LARGE SCALE GENOMIC DNA]</scope>
    <source>
        <strain evidence="3 4">CBS 83496</strain>
    </source>
</reference>
<dbReference type="Proteomes" id="UP000054466">
    <property type="component" value="Unassembled WGS sequence"/>
</dbReference>
<feature type="transmembrane region" description="Helical" evidence="2">
    <location>
        <begin position="662"/>
        <end position="681"/>
    </location>
</feature>